<gene>
    <name evidence="3" type="ORF">SAMN02745133_01938</name>
</gene>
<dbReference type="AlphaFoldDB" id="A0A1M4ZBT2"/>
<dbReference type="InterPro" id="IPR001387">
    <property type="entry name" value="Cro/C1-type_HTH"/>
</dbReference>
<name>A0A1M4ZBT2_9FIRM</name>
<dbReference type="GO" id="GO:0003677">
    <property type="term" value="F:DNA binding"/>
    <property type="evidence" value="ECO:0007669"/>
    <property type="project" value="UniProtKB-KW"/>
</dbReference>
<dbReference type="STRING" id="1121429.SAMN02745133_01938"/>
<dbReference type="CDD" id="cd00093">
    <property type="entry name" value="HTH_XRE"/>
    <property type="match status" value="1"/>
</dbReference>
<proteinExistence type="predicted"/>
<dbReference type="SUPFAM" id="SSF47413">
    <property type="entry name" value="lambda repressor-like DNA-binding domains"/>
    <property type="match status" value="1"/>
</dbReference>
<dbReference type="Proteomes" id="UP000184148">
    <property type="component" value="Unassembled WGS sequence"/>
</dbReference>
<sequence>MFPKNLKNLRAEKGLTQKKLAEILKLDESTICKYEKGSCLPSQKVLLKIGDYFNVSLDELLGRKETVNYPPPIEAGACRSLVD</sequence>
<feature type="domain" description="HTH cro/C1-type" evidence="2">
    <location>
        <begin position="6"/>
        <end position="60"/>
    </location>
</feature>
<dbReference type="RefSeq" id="WP_073239181.1">
    <property type="nucleotide sequence ID" value="NZ_FQUY01000013.1"/>
</dbReference>
<keyword evidence="4" id="KW-1185">Reference proteome</keyword>
<reference evidence="4" key="1">
    <citation type="submission" date="2016-11" db="EMBL/GenBank/DDBJ databases">
        <authorList>
            <person name="Varghese N."/>
            <person name="Submissions S."/>
        </authorList>
    </citation>
    <scope>NUCLEOTIDE SEQUENCE [LARGE SCALE GENOMIC DNA]</scope>
    <source>
        <strain evidence="4">DSM 12395</strain>
    </source>
</reference>
<dbReference type="Gene3D" id="1.10.260.40">
    <property type="entry name" value="lambda repressor-like DNA-binding domains"/>
    <property type="match status" value="1"/>
</dbReference>
<evidence type="ECO:0000313" key="4">
    <source>
        <dbReference type="Proteomes" id="UP000184148"/>
    </source>
</evidence>
<evidence type="ECO:0000259" key="2">
    <source>
        <dbReference type="PROSITE" id="PS50943"/>
    </source>
</evidence>
<accession>A0A1M4ZBT2</accession>
<dbReference type="OrthoDB" id="1786861at2"/>
<dbReference type="SMART" id="SM00530">
    <property type="entry name" value="HTH_XRE"/>
    <property type="match status" value="1"/>
</dbReference>
<dbReference type="InterPro" id="IPR010982">
    <property type="entry name" value="Lambda_DNA-bd_dom_sf"/>
</dbReference>
<evidence type="ECO:0000313" key="3">
    <source>
        <dbReference type="EMBL" id="SHF15242.1"/>
    </source>
</evidence>
<keyword evidence="1" id="KW-0238">DNA-binding</keyword>
<dbReference type="PANTHER" id="PTHR46558">
    <property type="entry name" value="TRACRIPTIONAL REGULATORY PROTEIN-RELATED-RELATED"/>
    <property type="match status" value="1"/>
</dbReference>
<protein>
    <submittedName>
        <fullName evidence="3">Helix-turn-helix domain-containing protein</fullName>
    </submittedName>
</protein>
<dbReference type="Pfam" id="PF01381">
    <property type="entry name" value="HTH_3"/>
    <property type="match status" value="1"/>
</dbReference>
<dbReference type="EMBL" id="FQUY01000013">
    <property type="protein sequence ID" value="SHF15242.1"/>
    <property type="molecule type" value="Genomic_DNA"/>
</dbReference>
<organism evidence="3 4">
    <name type="scientific">Desulforamulus putei DSM 12395</name>
    <dbReference type="NCBI Taxonomy" id="1121429"/>
    <lineage>
        <taxon>Bacteria</taxon>
        <taxon>Bacillati</taxon>
        <taxon>Bacillota</taxon>
        <taxon>Clostridia</taxon>
        <taxon>Eubacteriales</taxon>
        <taxon>Peptococcaceae</taxon>
        <taxon>Desulforamulus</taxon>
    </lineage>
</organism>
<dbReference type="PANTHER" id="PTHR46558:SF11">
    <property type="entry name" value="HTH-TYPE TRANSCRIPTIONAL REGULATOR XRE"/>
    <property type="match status" value="1"/>
</dbReference>
<dbReference type="PROSITE" id="PS50943">
    <property type="entry name" value="HTH_CROC1"/>
    <property type="match status" value="1"/>
</dbReference>
<evidence type="ECO:0000256" key="1">
    <source>
        <dbReference type="ARBA" id="ARBA00023125"/>
    </source>
</evidence>